<feature type="compositionally biased region" description="Acidic residues" evidence="5">
    <location>
        <begin position="207"/>
        <end position="246"/>
    </location>
</feature>
<dbReference type="VEuPathDB" id="FungiDB:Z518_01468"/>
<dbReference type="GeneID" id="25289539"/>
<dbReference type="InterPro" id="IPR006958">
    <property type="entry name" value="Mak16"/>
</dbReference>
<evidence type="ECO:0000256" key="2">
    <source>
        <dbReference type="ARBA" id="ARBA00005514"/>
    </source>
</evidence>
<dbReference type="Pfam" id="PF01778">
    <property type="entry name" value="Ribosomal_L28e"/>
    <property type="match status" value="1"/>
</dbReference>
<dbReference type="Gene3D" id="3.30.390.110">
    <property type="match status" value="1"/>
</dbReference>
<name>A0A0D2J3U0_9EURO</name>
<dbReference type="GO" id="GO:0030687">
    <property type="term" value="C:preribosome, large subunit precursor"/>
    <property type="evidence" value="ECO:0007669"/>
    <property type="project" value="EnsemblFungi"/>
</dbReference>
<evidence type="ECO:0000256" key="3">
    <source>
        <dbReference type="ARBA" id="ARBA00023242"/>
    </source>
</evidence>
<evidence type="ECO:0000313" key="8">
    <source>
        <dbReference type="Proteomes" id="UP000053617"/>
    </source>
</evidence>
<dbReference type="PIRSF" id="PIRSF003352">
    <property type="entry name" value="MAK16"/>
    <property type="match status" value="1"/>
</dbReference>
<dbReference type="EMBL" id="KN847475">
    <property type="protein sequence ID" value="KIX10386.1"/>
    <property type="molecule type" value="Genomic_DNA"/>
</dbReference>
<dbReference type="OrthoDB" id="10251342at2759"/>
<dbReference type="Proteomes" id="UP000053617">
    <property type="component" value="Unassembled WGS sequence"/>
</dbReference>
<dbReference type="PANTHER" id="PTHR23405:SF4">
    <property type="entry name" value="PROTEIN MAK16 HOMOLOG"/>
    <property type="match status" value="1"/>
</dbReference>
<dbReference type="GO" id="GO:0000463">
    <property type="term" value="P:maturation of LSU-rRNA from tricistronic rRNA transcript (SSU-rRNA, 5.8S rRNA, LSU-rRNA)"/>
    <property type="evidence" value="ECO:0007669"/>
    <property type="project" value="EnsemblFungi"/>
</dbReference>
<evidence type="ECO:0000256" key="1">
    <source>
        <dbReference type="ARBA" id="ARBA00004123"/>
    </source>
</evidence>
<dbReference type="HOGENOM" id="CLU_050888_0_0_1"/>
<dbReference type="STRING" id="1442369.A0A0D2J3U0"/>
<organism evidence="7 8">
    <name type="scientific">Rhinocladiella mackenziei CBS 650.93</name>
    <dbReference type="NCBI Taxonomy" id="1442369"/>
    <lineage>
        <taxon>Eukaryota</taxon>
        <taxon>Fungi</taxon>
        <taxon>Dikarya</taxon>
        <taxon>Ascomycota</taxon>
        <taxon>Pezizomycotina</taxon>
        <taxon>Eurotiomycetes</taxon>
        <taxon>Chaetothyriomycetidae</taxon>
        <taxon>Chaetothyriales</taxon>
        <taxon>Herpotrichiellaceae</taxon>
        <taxon>Rhinocladiella</taxon>
    </lineage>
</organism>
<keyword evidence="8" id="KW-1185">Reference proteome</keyword>
<sequence>MSSDEIVWQVINQQFCSFKLKLSTKDQTFCRNEYNLTGFCTRQSCPLANSRYATVRPDPETGALCLFIKTPERAHLPSKWWEKIRLPNNYEKALAAIDEKLVYWPKFYVHKSKQRLTRLTQVAIRQRRIAKEEERLGEKLVPKLAAKVRRREETRERKAESAAKVERAIERELIERLRSGAYGDRPVNVEEGVWKKVLRGLEREEKGEDLEEQEEEEDQEAEAEVEYVSDMEESEGEDVGELEDLDGWFGGESADEEDGEDDEGEESEEDESDDGSDGSEKSTEDDEEDAAPGKKRKRAAKPPTKPRKKQGRVEIEYETELPQKEVLLA</sequence>
<evidence type="ECO:0000256" key="4">
    <source>
        <dbReference type="PIRNR" id="PIRNR003352"/>
    </source>
</evidence>
<feature type="compositionally biased region" description="Acidic residues" evidence="5">
    <location>
        <begin position="253"/>
        <end position="290"/>
    </location>
</feature>
<accession>A0A0D2J3U0</accession>
<feature type="domain" description="Ribosomal eL28/Mak16" evidence="6">
    <location>
        <begin position="6"/>
        <end position="121"/>
    </location>
</feature>
<gene>
    <name evidence="7" type="ORF">Z518_01468</name>
</gene>
<evidence type="ECO:0000313" key="7">
    <source>
        <dbReference type="EMBL" id="KIX10386.1"/>
    </source>
</evidence>
<comment type="similarity">
    <text evidence="2 4">Belongs to the MAK16 family.</text>
</comment>
<feature type="compositionally biased region" description="Basic residues" evidence="5">
    <location>
        <begin position="293"/>
        <end position="310"/>
    </location>
</feature>
<dbReference type="FunFam" id="3.30.390.110:FF:000001">
    <property type="entry name" value="Protein MAK16 homolog"/>
    <property type="match status" value="1"/>
</dbReference>
<evidence type="ECO:0000259" key="6">
    <source>
        <dbReference type="Pfam" id="PF01778"/>
    </source>
</evidence>
<dbReference type="PANTHER" id="PTHR23405">
    <property type="entry name" value="MAINTENANCE OF KILLER 16 MAK16 PROTEIN-RELATED"/>
    <property type="match status" value="1"/>
</dbReference>
<proteinExistence type="inferred from homology"/>
<dbReference type="Pfam" id="PF04874">
    <property type="entry name" value="Mak16"/>
    <property type="match status" value="1"/>
</dbReference>
<comment type="subcellular location">
    <subcellularLocation>
        <location evidence="1">Nucleus</location>
    </subcellularLocation>
</comment>
<reference evidence="7 8" key="1">
    <citation type="submission" date="2015-01" db="EMBL/GenBank/DDBJ databases">
        <title>The Genome Sequence of Rhinocladiella mackenzie CBS 650.93.</title>
        <authorList>
            <consortium name="The Broad Institute Genomics Platform"/>
            <person name="Cuomo C."/>
            <person name="de Hoog S."/>
            <person name="Gorbushina A."/>
            <person name="Stielow B."/>
            <person name="Teixiera M."/>
            <person name="Abouelleil A."/>
            <person name="Chapman S.B."/>
            <person name="Priest M."/>
            <person name="Young S.K."/>
            <person name="Wortman J."/>
            <person name="Nusbaum C."/>
            <person name="Birren B."/>
        </authorList>
    </citation>
    <scope>NUCLEOTIDE SEQUENCE [LARGE SCALE GENOMIC DNA]</scope>
    <source>
        <strain evidence="7 8">CBS 650.93</strain>
    </source>
</reference>
<dbReference type="GO" id="GO:0005730">
    <property type="term" value="C:nucleolus"/>
    <property type="evidence" value="ECO:0007669"/>
    <property type="project" value="UniProtKB-UniRule"/>
</dbReference>
<keyword evidence="3 4" id="KW-0539">Nucleus</keyword>
<evidence type="ECO:0000256" key="5">
    <source>
        <dbReference type="SAM" id="MobiDB-lite"/>
    </source>
</evidence>
<dbReference type="AlphaFoldDB" id="A0A0D2J3U0"/>
<feature type="region of interest" description="Disordered" evidence="5">
    <location>
        <begin position="204"/>
        <end position="329"/>
    </location>
</feature>
<dbReference type="InterPro" id="IPR029004">
    <property type="entry name" value="Ribosomal_eL28/Mak16"/>
</dbReference>
<protein>
    <recommendedName>
        <fullName evidence="4">Protein MAK16</fullName>
    </recommendedName>
</protein>
<dbReference type="GO" id="GO:0000466">
    <property type="term" value="P:maturation of 5.8S rRNA from tricistronic rRNA transcript (SSU-rRNA, 5.8S rRNA, LSU-rRNA)"/>
    <property type="evidence" value="ECO:0007669"/>
    <property type="project" value="EnsemblFungi"/>
</dbReference>
<dbReference type="RefSeq" id="XP_013277522.1">
    <property type="nucleotide sequence ID" value="XM_013422068.1"/>
</dbReference>